<keyword evidence="3" id="KW-1185">Reference proteome</keyword>
<evidence type="ECO:0000313" key="2">
    <source>
        <dbReference type="EMBL" id="GFH24637.1"/>
    </source>
</evidence>
<name>A0A699ZP79_HAELA</name>
<feature type="region of interest" description="Disordered" evidence="1">
    <location>
        <begin position="46"/>
        <end position="74"/>
    </location>
</feature>
<feature type="compositionally biased region" description="Polar residues" evidence="1">
    <location>
        <begin position="59"/>
        <end position="74"/>
    </location>
</feature>
<gene>
    <name evidence="2" type="ORF">HaLaN_22468</name>
</gene>
<organism evidence="2 3">
    <name type="scientific">Haematococcus lacustris</name>
    <name type="common">Green alga</name>
    <name type="synonym">Haematococcus pluvialis</name>
    <dbReference type="NCBI Taxonomy" id="44745"/>
    <lineage>
        <taxon>Eukaryota</taxon>
        <taxon>Viridiplantae</taxon>
        <taxon>Chlorophyta</taxon>
        <taxon>core chlorophytes</taxon>
        <taxon>Chlorophyceae</taxon>
        <taxon>CS clade</taxon>
        <taxon>Chlamydomonadales</taxon>
        <taxon>Haematococcaceae</taxon>
        <taxon>Haematococcus</taxon>
    </lineage>
</organism>
<comment type="caution">
    <text evidence="2">The sequence shown here is derived from an EMBL/GenBank/DDBJ whole genome shotgun (WGS) entry which is preliminary data.</text>
</comment>
<protein>
    <submittedName>
        <fullName evidence="2">Uncharacterized protein</fullName>
    </submittedName>
</protein>
<dbReference type="AlphaFoldDB" id="A0A699ZP79"/>
<reference evidence="2 3" key="1">
    <citation type="submission" date="2020-02" db="EMBL/GenBank/DDBJ databases">
        <title>Draft genome sequence of Haematococcus lacustris strain NIES-144.</title>
        <authorList>
            <person name="Morimoto D."/>
            <person name="Nakagawa S."/>
            <person name="Yoshida T."/>
            <person name="Sawayama S."/>
        </authorList>
    </citation>
    <scope>NUCLEOTIDE SEQUENCE [LARGE SCALE GENOMIC DNA]</scope>
    <source>
        <strain evidence="2 3">NIES-144</strain>
    </source>
</reference>
<proteinExistence type="predicted"/>
<evidence type="ECO:0000256" key="1">
    <source>
        <dbReference type="SAM" id="MobiDB-lite"/>
    </source>
</evidence>
<evidence type="ECO:0000313" key="3">
    <source>
        <dbReference type="Proteomes" id="UP000485058"/>
    </source>
</evidence>
<accession>A0A699ZP79</accession>
<sequence length="74" mass="8182">MSQKPRACCDGRGNLMAASSWAQCRQWASMQLLHVSHKSKEKPANAFCSLNSPPPPTARTWSQVSTQAPPYHTQ</sequence>
<dbReference type="Proteomes" id="UP000485058">
    <property type="component" value="Unassembled WGS sequence"/>
</dbReference>
<dbReference type="EMBL" id="BLLF01002590">
    <property type="protein sequence ID" value="GFH24637.1"/>
    <property type="molecule type" value="Genomic_DNA"/>
</dbReference>